<keyword evidence="4" id="KW-1185">Reference proteome</keyword>
<dbReference type="PROSITE" id="PS50280">
    <property type="entry name" value="SET"/>
    <property type="match status" value="1"/>
</dbReference>
<feature type="region of interest" description="Disordered" evidence="1">
    <location>
        <begin position="301"/>
        <end position="321"/>
    </location>
</feature>
<proteinExistence type="predicted"/>
<dbReference type="InterPro" id="IPR001214">
    <property type="entry name" value="SET_dom"/>
</dbReference>
<name>A0A8K1C4W9_PYTOL</name>
<accession>A0A8K1C4W9</accession>
<protein>
    <recommendedName>
        <fullName evidence="2">SET domain-containing protein</fullName>
    </recommendedName>
</protein>
<dbReference type="InterPro" id="IPR046341">
    <property type="entry name" value="SET_dom_sf"/>
</dbReference>
<evidence type="ECO:0000256" key="1">
    <source>
        <dbReference type="SAM" id="MobiDB-lite"/>
    </source>
</evidence>
<evidence type="ECO:0000313" key="3">
    <source>
        <dbReference type="EMBL" id="TMW56378.1"/>
    </source>
</evidence>
<dbReference type="GO" id="GO:0016279">
    <property type="term" value="F:protein-lysine N-methyltransferase activity"/>
    <property type="evidence" value="ECO:0007669"/>
    <property type="project" value="TreeGrafter"/>
</dbReference>
<dbReference type="Proteomes" id="UP000794436">
    <property type="component" value="Unassembled WGS sequence"/>
</dbReference>
<sequence length="442" mass="48012">MAPLTAWAASKAALVTIAESVDPVNDKSAALCGDADRTICAVRGIAEGDVLVTLREGAYLNGTTWLAELQRTAKEDADRLQQEIETTQPSPTVLTVLALLNEKSKGEASAFHGYLQQLPSRVAVPMTWTAESRALLKDTAASPIVDFELVQSLFQRYLSPLAASFSELWPASVASLTEFIWAYSVISSRAFAINDRQEPTLLPVIDMANHDPTDSNAIIQRTPEGNYTLSATRAIASDEAVTISYGELSNAQLLCRYGFVLPTTVPTDSILITSTAVRTVYAHVSAGGSVESALQELEKQAHATTTTDSPPTKRRKLFEPSPADSDDTLVFALHGNPAEAFGISDTLLSFVFANNLSAELLYDVLSVLLQHKDKQYSELLAELVKSDGSDEARGLVQALVTHERQVSRRVLVGIMTLEEDSDDEEEFNGDEEGENEEEDDEE</sequence>
<feature type="domain" description="SET" evidence="2">
    <location>
        <begin position="13"/>
        <end position="246"/>
    </location>
</feature>
<feature type="region of interest" description="Disordered" evidence="1">
    <location>
        <begin position="417"/>
        <end position="442"/>
    </location>
</feature>
<organism evidence="3 4">
    <name type="scientific">Pythium oligandrum</name>
    <name type="common">Mycoparasitic fungus</name>
    <dbReference type="NCBI Taxonomy" id="41045"/>
    <lineage>
        <taxon>Eukaryota</taxon>
        <taxon>Sar</taxon>
        <taxon>Stramenopiles</taxon>
        <taxon>Oomycota</taxon>
        <taxon>Peronosporomycetes</taxon>
        <taxon>Pythiales</taxon>
        <taxon>Pythiaceae</taxon>
        <taxon>Pythium</taxon>
    </lineage>
</organism>
<dbReference type="InterPro" id="IPR050600">
    <property type="entry name" value="SETD3_SETD6_MTase"/>
</dbReference>
<dbReference type="CDD" id="cd10527">
    <property type="entry name" value="SET_LSMT"/>
    <property type="match status" value="1"/>
</dbReference>
<evidence type="ECO:0000259" key="2">
    <source>
        <dbReference type="PROSITE" id="PS50280"/>
    </source>
</evidence>
<dbReference type="SUPFAM" id="SSF82199">
    <property type="entry name" value="SET domain"/>
    <property type="match status" value="1"/>
</dbReference>
<dbReference type="Gene3D" id="3.90.1410.10">
    <property type="entry name" value="set domain protein methyltransferase, domain 1"/>
    <property type="match status" value="1"/>
</dbReference>
<dbReference type="OrthoDB" id="441812at2759"/>
<dbReference type="PANTHER" id="PTHR13271">
    <property type="entry name" value="UNCHARACTERIZED PUTATIVE METHYLTRANSFERASE"/>
    <property type="match status" value="1"/>
</dbReference>
<reference evidence="3" key="1">
    <citation type="submission" date="2019-03" db="EMBL/GenBank/DDBJ databases">
        <title>Long read genome sequence of the mycoparasitic Pythium oligandrum ATCC 38472 isolated from sugarbeet rhizosphere.</title>
        <authorList>
            <person name="Gaulin E."/>
        </authorList>
    </citation>
    <scope>NUCLEOTIDE SEQUENCE</scope>
    <source>
        <strain evidence="3">ATCC 38472_TT</strain>
    </source>
</reference>
<dbReference type="EMBL" id="SPLM01000145">
    <property type="protein sequence ID" value="TMW56378.1"/>
    <property type="molecule type" value="Genomic_DNA"/>
</dbReference>
<evidence type="ECO:0000313" key="4">
    <source>
        <dbReference type="Proteomes" id="UP000794436"/>
    </source>
</evidence>
<comment type="caution">
    <text evidence="3">The sequence shown here is derived from an EMBL/GenBank/DDBJ whole genome shotgun (WGS) entry which is preliminary data.</text>
</comment>
<dbReference type="AlphaFoldDB" id="A0A8K1C4W9"/>
<gene>
    <name evidence="3" type="ORF">Poli38472_006388</name>
</gene>